<name>A0A8C5BKB5_GADMO</name>
<keyword evidence="3" id="KW-1185">Reference proteome</keyword>
<dbReference type="GeneTree" id="ENSGT00940000154356"/>
<dbReference type="InterPro" id="IPR008906">
    <property type="entry name" value="HATC_C_dom"/>
</dbReference>
<feature type="domain" description="HAT C-terminal dimerisation" evidence="1">
    <location>
        <begin position="260"/>
        <end position="338"/>
    </location>
</feature>
<dbReference type="InterPro" id="IPR052958">
    <property type="entry name" value="IFN-induced_PKR_regulator"/>
</dbReference>
<accession>A0A8C5BKB5</accession>
<dbReference type="GO" id="GO:0046983">
    <property type="term" value="F:protein dimerization activity"/>
    <property type="evidence" value="ECO:0007669"/>
    <property type="project" value="InterPro"/>
</dbReference>
<dbReference type="Ensembl" id="ENSGMOT00000056228.1">
    <property type="protein sequence ID" value="ENSGMOP00000045420.1"/>
    <property type="gene ID" value="ENSGMOG00000028709.1"/>
</dbReference>
<reference evidence="2" key="3">
    <citation type="submission" date="2025-09" db="UniProtKB">
        <authorList>
            <consortium name="Ensembl"/>
        </authorList>
    </citation>
    <scope>IDENTIFICATION</scope>
</reference>
<reference evidence="2" key="1">
    <citation type="submission" date="2019-07" db="EMBL/GenBank/DDBJ databases">
        <authorList>
            <consortium name="Wellcome Sanger Institute Data Sharing"/>
        </authorList>
    </citation>
    <scope>NUCLEOTIDE SEQUENCE [LARGE SCALE GENOMIC DNA]</scope>
</reference>
<dbReference type="Proteomes" id="UP000694546">
    <property type="component" value="Chromosome 1"/>
</dbReference>
<evidence type="ECO:0000259" key="1">
    <source>
        <dbReference type="Pfam" id="PF05699"/>
    </source>
</evidence>
<evidence type="ECO:0000313" key="2">
    <source>
        <dbReference type="Ensembl" id="ENSGMOP00000045420.1"/>
    </source>
</evidence>
<dbReference type="Pfam" id="PF05699">
    <property type="entry name" value="Dimer_Tnp_hAT"/>
    <property type="match status" value="1"/>
</dbReference>
<dbReference type="PANTHER" id="PTHR46289">
    <property type="entry name" value="52 KDA REPRESSOR OF THE INHIBITOR OF THE PROTEIN KINASE-LIKE PROTEIN-RELATED"/>
    <property type="match status" value="1"/>
</dbReference>
<reference evidence="2" key="2">
    <citation type="submission" date="2025-08" db="UniProtKB">
        <authorList>
            <consortium name="Ensembl"/>
        </authorList>
    </citation>
    <scope>IDENTIFICATION</scope>
</reference>
<organism evidence="2 3">
    <name type="scientific">Gadus morhua</name>
    <name type="common">Atlantic cod</name>
    <dbReference type="NCBI Taxonomy" id="8049"/>
    <lineage>
        <taxon>Eukaryota</taxon>
        <taxon>Metazoa</taxon>
        <taxon>Chordata</taxon>
        <taxon>Craniata</taxon>
        <taxon>Vertebrata</taxon>
        <taxon>Euteleostomi</taxon>
        <taxon>Actinopterygii</taxon>
        <taxon>Neopterygii</taxon>
        <taxon>Teleostei</taxon>
        <taxon>Neoteleostei</taxon>
        <taxon>Acanthomorphata</taxon>
        <taxon>Zeiogadaria</taxon>
        <taxon>Gadariae</taxon>
        <taxon>Gadiformes</taxon>
        <taxon>Gadoidei</taxon>
        <taxon>Gadidae</taxon>
        <taxon>Gadus</taxon>
    </lineage>
</organism>
<evidence type="ECO:0000313" key="3">
    <source>
        <dbReference type="Proteomes" id="UP000694546"/>
    </source>
</evidence>
<protein>
    <recommendedName>
        <fullName evidence="1">HAT C-terminal dimerisation domain-containing protein</fullName>
    </recommendedName>
</protein>
<dbReference type="AlphaFoldDB" id="A0A8C5BKB5"/>
<dbReference type="InterPro" id="IPR012337">
    <property type="entry name" value="RNaseH-like_sf"/>
</dbReference>
<proteinExistence type="predicted"/>
<dbReference type="SUPFAM" id="SSF53098">
    <property type="entry name" value="Ribonuclease H-like"/>
    <property type="match status" value="1"/>
</dbReference>
<dbReference type="PANTHER" id="PTHR46289:SF19">
    <property type="entry name" value="ZINC FINGER MYM-TYPE CONTAINING 1"/>
    <property type="match status" value="1"/>
</dbReference>
<dbReference type="OMA" id="CRHIACH"/>
<sequence length="351" mass="40699">MSGSYVHNQWLQVQREMFDGPPRELQRLCDTRWACRHVACRNVMDRLPAIVQVLENIASEKHPQRAVEARGILVQIDLNFVGCLVLFRKVLSDAKYLSDMLQSKTVDYAKAVELIEALKETLLHYRCEASFDELWSEALDVCQKSSIDTTQRNRKRYRQTSKALQDSFIPSTLGQHVVPDSKHTFCVNVYYPVMDNMIGEIDRRFSNKNCNIMQGVQALNPSSTTFLREETVLLLGNAYDSNIEDLKHELHQTRRVLERKKKEMESPTTLMEFVQFMDPYQDVFYELFRLCKIAVVLPVSSASCERSFSTLRIIKSYLRSTMTEKRLSSLAVLSIESKLIIYTFLSETFYV</sequence>